<evidence type="ECO:0000256" key="1">
    <source>
        <dbReference type="SAM" id="MobiDB-lite"/>
    </source>
</evidence>
<dbReference type="PROSITE" id="PS51257">
    <property type="entry name" value="PROKAR_LIPOPROTEIN"/>
    <property type="match status" value="1"/>
</dbReference>
<keyword evidence="4" id="KW-1185">Reference proteome</keyword>
<protein>
    <recommendedName>
        <fullName evidence="5">Lipoprotein</fullName>
    </recommendedName>
</protein>
<feature type="compositionally biased region" description="Polar residues" evidence="1">
    <location>
        <begin position="31"/>
        <end position="46"/>
    </location>
</feature>
<feature type="region of interest" description="Disordered" evidence="1">
    <location>
        <begin position="31"/>
        <end position="50"/>
    </location>
</feature>
<gene>
    <name evidence="3" type="ORF">L0P57_05920</name>
</gene>
<evidence type="ECO:0008006" key="5">
    <source>
        <dbReference type="Google" id="ProtNLM"/>
    </source>
</evidence>
<sequence>MRTKKIMQSLAVMLLLVLAGCKDTSQSYPVDLNSSLDTDRPSLQTGQKERLSQMKTNQADCLLLYYPDTLQGLEEHCTYIVRGTVLDGSEQKTIQEDPQDFPYIYTETLLRINEVYQGDLSEGSIVPICEKYYVKQTEGEDVLVHYGNYMPCEVGKEYIFFLVDSANRSDSEEPSYSLTFLDRSRYPVLPEESGLSTQNFRAAEADEAAYQKLYQEVAAKYLDLQVE</sequence>
<dbReference type="RefSeq" id="WP_191521190.1">
    <property type="nucleotide sequence ID" value="NZ_JAKNHQ010000006.1"/>
</dbReference>
<organism evidence="3 4">
    <name type="scientific">Anaeromassilibacillus senegalensis</name>
    <dbReference type="NCBI Taxonomy" id="1673717"/>
    <lineage>
        <taxon>Bacteria</taxon>
        <taxon>Bacillati</taxon>
        <taxon>Bacillota</taxon>
        <taxon>Clostridia</taxon>
        <taxon>Eubacteriales</taxon>
        <taxon>Acutalibacteraceae</taxon>
        <taxon>Anaeromassilibacillus</taxon>
    </lineage>
</organism>
<name>A0ABS9MI32_9FIRM</name>
<reference evidence="3 4" key="1">
    <citation type="submission" date="2022-01" db="EMBL/GenBank/DDBJ databases">
        <title>Collection of gut derived symbiotic bacterial strains cultured from healthy donors.</title>
        <authorList>
            <person name="Lin H."/>
            <person name="Kohout C."/>
            <person name="Waligurski E."/>
            <person name="Pamer E.G."/>
        </authorList>
    </citation>
    <scope>NUCLEOTIDE SEQUENCE [LARGE SCALE GENOMIC DNA]</scope>
    <source>
        <strain evidence="3 4">DFI.7.58</strain>
    </source>
</reference>
<dbReference type="Proteomes" id="UP001298681">
    <property type="component" value="Unassembled WGS sequence"/>
</dbReference>
<feature type="signal peptide" evidence="2">
    <location>
        <begin position="1"/>
        <end position="19"/>
    </location>
</feature>
<keyword evidence="2" id="KW-0732">Signal</keyword>
<dbReference type="EMBL" id="JAKNHQ010000006">
    <property type="protein sequence ID" value="MCG4610468.1"/>
    <property type="molecule type" value="Genomic_DNA"/>
</dbReference>
<feature type="chain" id="PRO_5047410226" description="Lipoprotein" evidence="2">
    <location>
        <begin position="20"/>
        <end position="227"/>
    </location>
</feature>
<evidence type="ECO:0000256" key="2">
    <source>
        <dbReference type="SAM" id="SignalP"/>
    </source>
</evidence>
<accession>A0ABS9MI32</accession>
<proteinExistence type="predicted"/>
<evidence type="ECO:0000313" key="4">
    <source>
        <dbReference type="Proteomes" id="UP001298681"/>
    </source>
</evidence>
<comment type="caution">
    <text evidence="3">The sequence shown here is derived from an EMBL/GenBank/DDBJ whole genome shotgun (WGS) entry which is preliminary data.</text>
</comment>
<evidence type="ECO:0000313" key="3">
    <source>
        <dbReference type="EMBL" id="MCG4610468.1"/>
    </source>
</evidence>